<accession>A0A132NDA2</accession>
<evidence type="ECO:0000313" key="5">
    <source>
        <dbReference type="Proteomes" id="UP000244180"/>
    </source>
</evidence>
<evidence type="ECO:0000313" key="4">
    <source>
        <dbReference type="Proteomes" id="UP000243024"/>
    </source>
</evidence>
<dbReference type="OrthoDB" id="2679328at2"/>
<dbReference type="AlphaFoldDB" id="A0A132NDA2"/>
<reference evidence="1" key="3">
    <citation type="journal article" date="2021" name="Microbiology">
        <title>Metagenomic Analysis of the Microbial Community in the Underground Coal Fire Area (Kemerovo Region, Russia) Revealed Predominance of Thermophilic Members of the Phyla Deinococcus-thermus, Aquificae, and Firmicutes.</title>
        <authorList>
            <person name="Kadnikov V."/>
            <person name="Mardanov A.V."/>
            <person name="Beletsky A.V."/>
            <person name="Karnachuk O.V."/>
            <person name="Ravin N.V."/>
        </authorList>
    </citation>
    <scope>NUCLEOTIDE SEQUENCE</scope>
    <source>
        <strain evidence="1">RBS10-49</strain>
    </source>
</reference>
<dbReference type="Proteomes" id="UP000243024">
    <property type="component" value="Unassembled WGS sequence"/>
</dbReference>
<dbReference type="EMBL" id="JAHHQF010000039">
    <property type="protein sequence ID" value="MBT9281571.1"/>
    <property type="molecule type" value="Genomic_DNA"/>
</dbReference>
<keyword evidence="4" id="KW-1185">Reference proteome</keyword>
<dbReference type="EMBL" id="PEBV01000002">
    <property type="protein sequence ID" value="PTQ54808.1"/>
    <property type="molecule type" value="Genomic_DNA"/>
</dbReference>
<dbReference type="Proteomes" id="UP000748108">
    <property type="component" value="Unassembled WGS sequence"/>
</dbReference>
<evidence type="ECO:0000313" key="1">
    <source>
        <dbReference type="EMBL" id="MBT9281571.1"/>
    </source>
</evidence>
<reference evidence="2 4" key="1">
    <citation type="submission" date="2015-09" db="EMBL/GenBank/DDBJ databases">
        <title>Draft genome sequence of Hydrogenibacillus schlegelii DSM 2000.</title>
        <authorList>
            <person name="Hemp J."/>
        </authorList>
    </citation>
    <scope>NUCLEOTIDE SEQUENCE [LARGE SCALE GENOMIC DNA]</scope>
    <source>
        <strain evidence="2 4">MA 48</strain>
    </source>
</reference>
<proteinExistence type="predicted"/>
<gene>
    <name evidence="3" type="ORF">HSCHL_2399</name>
    <name evidence="1" type="ORF">KM312_02730</name>
    <name evidence="2" type="ORF">SA87_03490</name>
</gene>
<dbReference type="RefSeq" id="WP_066202194.1">
    <property type="nucleotide sequence ID" value="NZ_CBCSAS010000009.1"/>
</dbReference>
<evidence type="ECO:0000313" key="2">
    <source>
        <dbReference type="EMBL" id="OAR03904.1"/>
    </source>
</evidence>
<dbReference type="EMBL" id="JXBB01000034">
    <property type="protein sequence ID" value="OAR03904.1"/>
    <property type="molecule type" value="Genomic_DNA"/>
</dbReference>
<comment type="caution">
    <text evidence="2">The sequence shown here is derived from an EMBL/GenBank/DDBJ whole genome shotgun (WGS) entry which is preliminary data.</text>
</comment>
<sequence length="95" mass="11183">MKRARLTIAKTVQKPFYEANVAAGTEHFYDEDYRDVWVDAEAETGHRFTIAERVELLKQSQSVIHFHAGGTDYFFSKNLEDYWFEIADLIEDRYA</sequence>
<dbReference type="Proteomes" id="UP000244180">
    <property type="component" value="Unassembled WGS sequence"/>
</dbReference>
<name>A0A132NDA2_HYDSH</name>
<organism evidence="2 4">
    <name type="scientific">Hydrogenibacillus schlegelii</name>
    <name type="common">Bacillus schlegelii</name>
    <dbReference type="NCBI Taxonomy" id="1484"/>
    <lineage>
        <taxon>Bacteria</taxon>
        <taxon>Bacillati</taxon>
        <taxon>Bacillota</taxon>
        <taxon>Bacilli</taxon>
        <taxon>Bacillales</taxon>
        <taxon>Bacillales Family X. Incertae Sedis</taxon>
        <taxon>Hydrogenibacillus</taxon>
    </lineage>
</organism>
<reference evidence="3 5" key="2">
    <citation type="submission" date="2017-08" db="EMBL/GenBank/DDBJ databases">
        <title>Burning lignite coal seam in the remote Altai Mountains harbors a hydrogen-driven thermophilic microbial community.</title>
        <authorList>
            <person name="Kadnikov V.V."/>
            <person name="Mardanov A.V."/>
            <person name="Ivasenko D."/>
            <person name="Beletsky A.V."/>
            <person name="Karnachuk O.V."/>
            <person name="Ravin N.V."/>
        </authorList>
    </citation>
    <scope>NUCLEOTIDE SEQUENCE [LARGE SCALE GENOMIC DNA]</scope>
    <source>
        <strain evidence="3">AL33</strain>
    </source>
</reference>
<protein>
    <submittedName>
        <fullName evidence="2">Uncharacterized protein</fullName>
    </submittedName>
</protein>
<evidence type="ECO:0000313" key="3">
    <source>
        <dbReference type="EMBL" id="PTQ54808.1"/>
    </source>
</evidence>